<feature type="transmembrane region" description="Helical" evidence="8">
    <location>
        <begin position="85"/>
        <end position="104"/>
    </location>
</feature>
<dbReference type="Gene3D" id="1.20.1720.10">
    <property type="entry name" value="Multidrug resistance protein D"/>
    <property type="match status" value="1"/>
</dbReference>
<evidence type="ECO:0000313" key="11">
    <source>
        <dbReference type="Proteomes" id="UP000769766"/>
    </source>
</evidence>
<keyword evidence="5 8" id="KW-0812">Transmembrane</keyword>
<sequence>MVSRKPWISVESPGYKWAVSAAVMFGTLIVVLNSTGVNIALPWMMAEFKATPDQIQWVVTAYTLSMAVLMPTLGRFSDLLGYKRLFIVCLLLFSLSSGLCAIAWDIYSLIAFRALQGLGAGIIMPLAMAVLFEVFPAEKRGFAMGVYGLGVSLGPVMGPILAGYLTEYLSWQAVFYSNIPLSLLSALGIAWMMPEVGQRKAFSLDGWGLMTLTAFLTSLLLALSQGGRWGWTSPAIGSLLAIAVLSLALFLWVELRSRQPLVDLSLYRDTNFLVGSLIGGFFGLSLMSSIFLISLFVQNVLGYTPSEAGHVMAPGALIMGVIMLLSGKISDRIDPKPPIVIGLLLLAANSYWMSLVNLHTSFMTILLMIVFRHFSLAVVWSPLMAISMQTLTRERMGMGTGLLNVVRQGLGGSIGVALAAVFLVSRQQTHILTRLSETHAPPLSAQALSSLIDHLGKNGHGAQAAGVHALTSVPSEALQQATVLAYQDCFIAITWLALLAITPILMLRRK</sequence>
<accession>A0A932CQ47</accession>
<keyword evidence="3" id="KW-0813">Transport</keyword>
<evidence type="ECO:0000256" key="3">
    <source>
        <dbReference type="ARBA" id="ARBA00022448"/>
    </source>
</evidence>
<keyword evidence="7 8" id="KW-0472">Membrane</keyword>
<feature type="transmembrane region" description="Helical" evidence="8">
    <location>
        <begin position="405"/>
        <end position="425"/>
    </location>
</feature>
<feature type="transmembrane region" description="Helical" evidence="8">
    <location>
        <begin position="204"/>
        <end position="223"/>
    </location>
</feature>
<comment type="subcellular location">
    <subcellularLocation>
        <location evidence="1">Cell membrane</location>
        <topology evidence="1">Multi-pass membrane protein</topology>
    </subcellularLocation>
</comment>
<dbReference type="NCBIfam" id="TIGR00711">
    <property type="entry name" value="efflux_EmrB"/>
    <property type="match status" value="1"/>
</dbReference>
<evidence type="ECO:0000256" key="1">
    <source>
        <dbReference type="ARBA" id="ARBA00004651"/>
    </source>
</evidence>
<dbReference type="InterPro" id="IPR020846">
    <property type="entry name" value="MFS_dom"/>
</dbReference>
<dbReference type="PANTHER" id="PTHR42718">
    <property type="entry name" value="MAJOR FACILITATOR SUPERFAMILY MULTIDRUG TRANSPORTER MFSC"/>
    <property type="match status" value="1"/>
</dbReference>
<dbReference type="Gene3D" id="1.20.1250.20">
    <property type="entry name" value="MFS general substrate transporter like domains"/>
    <property type="match status" value="1"/>
</dbReference>
<evidence type="ECO:0000259" key="9">
    <source>
        <dbReference type="PROSITE" id="PS50850"/>
    </source>
</evidence>
<protein>
    <submittedName>
        <fullName evidence="10">Multidrug efflux MFS transporter</fullName>
    </submittedName>
</protein>
<evidence type="ECO:0000256" key="8">
    <source>
        <dbReference type="SAM" id="Phobius"/>
    </source>
</evidence>
<feature type="domain" description="Major facilitator superfamily (MFS) profile" evidence="9">
    <location>
        <begin position="19"/>
        <end position="510"/>
    </location>
</feature>
<dbReference type="EMBL" id="JACPRF010000283">
    <property type="protein sequence ID" value="MBI2877086.1"/>
    <property type="molecule type" value="Genomic_DNA"/>
</dbReference>
<feature type="transmembrane region" description="Helical" evidence="8">
    <location>
        <begin position="308"/>
        <end position="327"/>
    </location>
</feature>
<feature type="transmembrane region" description="Helical" evidence="8">
    <location>
        <begin position="273"/>
        <end position="296"/>
    </location>
</feature>
<comment type="caution">
    <text evidence="10">The sequence shown here is derived from an EMBL/GenBank/DDBJ whole genome shotgun (WGS) entry which is preliminary data.</text>
</comment>
<dbReference type="Pfam" id="PF07690">
    <property type="entry name" value="MFS_1"/>
    <property type="match status" value="1"/>
</dbReference>
<dbReference type="PANTHER" id="PTHR42718:SF9">
    <property type="entry name" value="MAJOR FACILITATOR SUPERFAMILY MULTIDRUG TRANSPORTER MFSC"/>
    <property type="match status" value="1"/>
</dbReference>
<comment type="similarity">
    <text evidence="2">Belongs to the major facilitator superfamily. EmrB family.</text>
</comment>
<proteinExistence type="inferred from homology"/>
<feature type="transmembrane region" description="Helical" evidence="8">
    <location>
        <begin position="362"/>
        <end position="384"/>
    </location>
</feature>
<dbReference type="AlphaFoldDB" id="A0A932CQ47"/>
<evidence type="ECO:0000256" key="2">
    <source>
        <dbReference type="ARBA" id="ARBA00008537"/>
    </source>
</evidence>
<reference evidence="10" key="1">
    <citation type="submission" date="2020-07" db="EMBL/GenBank/DDBJ databases">
        <title>Huge and variable diversity of episymbiotic CPR bacteria and DPANN archaea in groundwater ecosystems.</title>
        <authorList>
            <person name="He C.Y."/>
            <person name="Keren R."/>
            <person name="Whittaker M."/>
            <person name="Farag I.F."/>
            <person name="Doudna J."/>
            <person name="Cate J.H.D."/>
            <person name="Banfield J.F."/>
        </authorList>
    </citation>
    <scope>NUCLEOTIDE SEQUENCE</scope>
    <source>
        <strain evidence="10">NC_groundwater_672_Ag_B-0.1um_62_36</strain>
    </source>
</reference>
<dbReference type="SUPFAM" id="SSF103473">
    <property type="entry name" value="MFS general substrate transporter"/>
    <property type="match status" value="2"/>
</dbReference>
<evidence type="ECO:0000313" key="10">
    <source>
        <dbReference type="EMBL" id="MBI2877086.1"/>
    </source>
</evidence>
<feature type="transmembrane region" description="Helical" evidence="8">
    <location>
        <begin position="21"/>
        <end position="43"/>
    </location>
</feature>
<feature type="transmembrane region" description="Helical" evidence="8">
    <location>
        <begin position="235"/>
        <end position="253"/>
    </location>
</feature>
<dbReference type="PRINTS" id="PR01036">
    <property type="entry name" value="TCRTETB"/>
</dbReference>
<keyword evidence="4" id="KW-1003">Cell membrane</keyword>
<dbReference type="InterPro" id="IPR004638">
    <property type="entry name" value="EmrB-like"/>
</dbReference>
<dbReference type="Proteomes" id="UP000769766">
    <property type="component" value="Unassembled WGS sequence"/>
</dbReference>
<name>A0A932CQ47_UNCTE</name>
<feature type="transmembrane region" description="Helical" evidence="8">
    <location>
        <begin position="110"/>
        <end position="132"/>
    </location>
</feature>
<evidence type="ECO:0000256" key="6">
    <source>
        <dbReference type="ARBA" id="ARBA00022989"/>
    </source>
</evidence>
<feature type="transmembrane region" description="Helical" evidence="8">
    <location>
        <begin position="484"/>
        <end position="507"/>
    </location>
</feature>
<dbReference type="InterPro" id="IPR036259">
    <property type="entry name" value="MFS_trans_sf"/>
</dbReference>
<feature type="transmembrane region" description="Helical" evidence="8">
    <location>
        <begin position="144"/>
        <end position="165"/>
    </location>
</feature>
<dbReference type="GO" id="GO:0022857">
    <property type="term" value="F:transmembrane transporter activity"/>
    <property type="evidence" value="ECO:0007669"/>
    <property type="project" value="InterPro"/>
</dbReference>
<evidence type="ECO:0000256" key="4">
    <source>
        <dbReference type="ARBA" id="ARBA00022475"/>
    </source>
</evidence>
<evidence type="ECO:0000256" key="7">
    <source>
        <dbReference type="ARBA" id="ARBA00023136"/>
    </source>
</evidence>
<feature type="transmembrane region" description="Helical" evidence="8">
    <location>
        <begin position="55"/>
        <end position="73"/>
    </location>
</feature>
<feature type="transmembrane region" description="Helical" evidence="8">
    <location>
        <begin position="171"/>
        <end position="192"/>
    </location>
</feature>
<dbReference type="CDD" id="cd17503">
    <property type="entry name" value="MFS_LmrB_MDR_like"/>
    <property type="match status" value="1"/>
</dbReference>
<gene>
    <name evidence="10" type="ORF">HYY20_09420</name>
</gene>
<keyword evidence="6 8" id="KW-1133">Transmembrane helix</keyword>
<organism evidence="10 11">
    <name type="scientific">Tectimicrobiota bacterium</name>
    <dbReference type="NCBI Taxonomy" id="2528274"/>
    <lineage>
        <taxon>Bacteria</taxon>
        <taxon>Pseudomonadati</taxon>
        <taxon>Nitrospinota/Tectimicrobiota group</taxon>
        <taxon>Candidatus Tectimicrobiota</taxon>
    </lineage>
</organism>
<feature type="transmembrane region" description="Helical" evidence="8">
    <location>
        <begin position="339"/>
        <end position="356"/>
    </location>
</feature>
<evidence type="ECO:0000256" key="5">
    <source>
        <dbReference type="ARBA" id="ARBA00022692"/>
    </source>
</evidence>
<dbReference type="InterPro" id="IPR011701">
    <property type="entry name" value="MFS"/>
</dbReference>
<dbReference type="GO" id="GO:0005886">
    <property type="term" value="C:plasma membrane"/>
    <property type="evidence" value="ECO:0007669"/>
    <property type="project" value="UniProtKB-SubCell"/>
</dbReference>
<dbReference type="PROSITE" id="PS50850">
    <property type="entry name" value="MFS"/>
    <property type="match status" value="1"/>
</dbReference>